<reference evidence="2" key="1">
    <citation type="submission" date="2016-10" db="EMBL/GenBank/DDBJ databases">
        <authorList>
            <person name="Varghese N."/>
            <person name="Submissions S."/>
        </authorList>
    </citation>
    <scope>NUCLEOTIDE SEQUENCE [LARGE SCALE GENOMIC DNA]</scope>
    <source>
        <strain evidence="2">DSM 45722</strain>
    </source>
</reference>
<proteinExistence type="predicted"/>
<sequence length="281" mass="30886">MDPITPDSVLAGVWLKLSHARDVLDVLLAEISRVLEAGSMSPPRNNCDGTFSALYQPAEEPYPEMGLMLGDFAHCARSALDNLITVLVLQNGRQPIRDNAFPIYDDPDKWADSVGKRYPKERGPLAHVSQAAYDTIESLQPFQDVPGGVPADNLLAVLSRVNNADKHAMLHTAAVTSAPVDQEVLRVEPPTAEVEIIWTRPPFEPLVFGAEQTRYRFVSAMPSEWVVYINWPLVVHFTDHAGRTVPYFQLGDIYNAVGRTIDACLGSSHETGSAKDTPGRV</sequence>
<dbReference type="STRING" id="1960309.SAMN03159343_2068"/>
<dbReference type="EMBL" id="FMUH01000003">
    <property type="protein sequence ID" value="SCX48919.1"/>
    <property type="molecule type" value="Genomic_DNA"/>
</dbReference>
<name>A0A1G4Y6B3_9ACTN</name>
<protein>
    <submittedName>
        <fullName evidence="1">Uncharacterized protein</fullName>
    </submittedName>
</protein>
<dbReference type="AlphaFoldDB" id="A0A1G4Y6B3"/>
<organism evidence="1 2">
    <name type="scientific">Klenkia marina</name>
    <dbReference type="NCBI Taxonomy" id="1960309"/>
    <lineage>
        <taxon>Bacteria</taxon>
        <taxon>Bacillati</taxon>
        <taxon>Actinomycetota</taxon>
        <taxon>Actinomycetes</taxon>
        <taxon>Geodermatophilales</taxon>
        <taxon>Geodermatophilaceae</taxon>
        <taxon>Klenkia</taxon>
    </lineage>
</organism>
<gene>
    <name evidence="1" type="ORF">SAMN03159343_2068</name>
</gene>
<dbReference type="Proteomes" id="UP000198981">
    <property type="component" value="Unassembled WGS sequence"/>
</dbReference>
<evidence type="ECO:0000313" key="2">
    <source>
        <dbReference type="Proteomes" id="UP000198981"/>
    </source>
</evidence>
<evidence type="ECO:0000313" key="1">
    <source>
        <dbReference type="EMBL" id="SCX48919.1"/>
    </source>
</evidence>
<accession>A0A1G4Y6B3</accession>
<dbReference type="OrthoDB" id="5175688at2"/>
<keyword evidence="2" id="KW-1185">Reference proteome</keyword>
<dbReference type="RefSeq" id="WP_092803478.1">
    <property type="nucleotide sequence ID" value="NZ_FMUH01000003.1"/>
</dbReference>